<dbReference type="Pfam" id="PF03104">
    <property type="entry name" value="DNA_pol_B_exo1"/>
    <property type="match status" value="1"/>
</dbReference>
<evidence type="ECO:0000256" key="1">
    <source>
        <dbReference type="ARBA" id="ARBA00024411"/>
    </source>
</evidence>
<accession>A0A813L4L1</accession>
<dbReference type="PANTHER" id="PTHR10322">
    <property type="entry name" value="DNA POLYMERASE CATALYTIC SUBUNIT"/>
    <property type="match status" value="1"/>
</dbReference>
<dbReference type="GO" id="GO:0003676">
    <property type="term" value="F:nucleic acid binding"/>
    <property type="evidence" value="ECO:0007669"/>
    <property type="project" value="InterPro"/>
</dbReference>
<name>A0A813L4L1_POLGL</name>
<dbReference type="Gene3D" id="3.30.420.10">
    <property type="entry name" value="Ribonuclease H-like superfamily/Ribonuclease H"/>
    <property type="match status" value="1"/>
</dbReference>
<dbReference type="GO" id="GO:0045004">
    <property type="term" value="P:DNA replication proofreading"/>
    <property type="evidence" value="ECO:0007669"/>
    <property type="project" value="TreeGrafter"/>
</dbReference>
<evidence type="ECO:0000313" key="4">
    <source>
        <dbReference type="Proteomes" id="UP000626109"/>
    </source>
</evidence>
<protein>
    <recommendedName>
        <fullName evidence="1">DNA polymerase delta catalytic subunit</fullName>
    </recommendedName>
</protein>
<dbReference type="GO" id="GO:0043625">
    <property type="term" value="C:delta DNA polymerase complex"/>
    <property type="evidence" value="ECO:0007669"/>
    <property type="project" value="TreeGrafter"/>
</dbReference>
<dbReference type="GO" id="GO:0003887">
    <property type="term" value="F:DNA-directed DNA polymerase activity"/>
    <property type="evidence" value="ECO:0007669"/>
    <property type="project" value="TreeGrafter"/>
</dbReference>
<feature type="non-terminal residue" evidence="3">
    <location>
        <position position="1"/>
    </location>
</feature>
<dbReference type="Gene3D" id="3.30.342.10">
    <property type="entry name" value="DNA Polymerase, chain B, domain 1"/>
    <property type="match status" value="1"/>
</dbReference>
<reference evidence="3" key="1">
    <citation type="submission" date="2021-02" db="EMBL/GenBank/DDBJ databases">
        <authorList>
            <person name="Dougan E. K."/>
            <person name="Rhodes N."/>
            <person name="Thang M."/>
            <person name="Chan C."/>
        </authorList>
    </citation>
    <scope>NUCLEOTIDE SEQUENCE</scope>
</reference>
<dbReference type="AlphaFoldDB" id="A0A813L4L1"/>
<dbReference type="InterPro" id="IPR006133">
    <property type="entry name" value="DNA-dir_DNA_pol_B_exonuc"/>
</dbReference>
<feature type="domain" description="DNA-directed DNA polymerase family B exonuclease" evidence="2">
    <location>
        <begin position="84"/>
        <end position="242"/>
    </location>
</feature>
<comment type="caution">
    <text evidence="3">The sequence shown here is derived from an EMBL/GenBank/DDBJ whole genome shotgun (WGS) entry which is preliminary data.</text>
</comment>
<dbReference type="GO" id="GO:0008296">
    <property type="term" value="F:3'-5'-DNA exonuclease activity"/>
    <property type="evidence" value="ECO:0007669"/>
    <property type="project" value="TreeGrafter"/>
</dbReference>
<dbReference type="PANTHER" id="PTHR10322:SF35">
    <property type="entry name" value="DNA-DIRECTED DNA POLYMERASE"/>
    <property type="match status" value="1"/>
</dbReference>
<dbReference type="SUPFAM" id="SSF53098">
    <property type="entry name" value="Ribonuclease H-like"/>
    <property type="match status" value="1"/>
</dbReference>
<dbReference type="InterPro" id="IPR012337">
    <property type="entry name" value="RNaseH-like_sf"/>
</dbReference>
<dbReference type="EMBL" id="CAJNNW010033599">
    <property type="protein sequence ID" value="CAE8719657.1"/>
    <property type="molecule type" value="Genomic_DNA"/>
</dbReference>
<gene>
    <name evidence="3" type="ORF">PGLA2088_LOCUS40803</name>
</gene>
<proteinExistence type="predicted"/>
<feature type="non-terminal residue" evidence="3">
    <location>
        <position position="259"/>
    </location>
</feature>
<dbReference type="Proteomes" id="UP000626109">
    <property type="component" value="Unassembled WGS sequence"/>
</dbReference>
<evidence type="ECO:0000259" key="2">
    <source>
        <dbReference type="Pfam" id="PF03104"/>
    </source>
</evidence>
<dbReference type="InterPro" id="IPR050240">
    <property type="entry name" value="DNA_pol_type-B"/>
</dbReference>
<organism evidence="3 4">
    <name type="scientific">Polarella glacialis</name>
    <name type="common">Dinoflagellate</name>
    <dbReference type="NCBI Taxonomy" id="89957"/>
    <lineage>
        <taxon>Eukaryota</taxon>
        <taxon>Sar</taxon>
        <taxon>Alveolata</taxon>
        <taxon>Dinophyceae</taxon>
        <taxon>Suessiales</taxon>
        <taxon>Suessiaceae</taxon>
        <taxon>Polarella</taxon>
    </lineage>
</organism>
<evidence type="ECO:0000313" key="3">
    <source>
        <dbReference type="EMBL" id="CAE8719657.1"/>
    </source>
</evidence>
<dbReference type="GO" id="GO:0006297">
    <property type="term" value="P:nucleotide-excision repair, DNA gap filling"/>
    <property type="evidence" value="ECO:0007669"/>
    <property type="project" value="TreeGrafter"/>
</dbReference>
<sequence length="259" mass="27651">PSAGVFSLESCRQALDRAVRGGGQVVEFIEEVERMPLMNYQEHKEHLLRVVVSSQKLIAPCRTALEKGLVLPGGVTWRSSSALEANVPLAMRFLVDVSATGGGWVEVPSGRFRLRPAGERTGSSQLEADAHYSALVGHRAEGEWMGLAPLRLMSLHLRTVGSEGRIVAAGAVLEVQGQDQESRHSMAWAVAADGAEAAQAVTAPSCSSLPVLVASEGELLKHLQDFVLRADPDVLLGYDLLNGHLSSAIARASCRGQSR</sequence>
<dbReference type="GO" id="GO:0006287">
    <property type="term" value="P:base-excision repair, gap-filling"/>
    <property type="evidence" value="ECO:0007669"/>
    <property type="project" value="TreeGrafter"/>
</dbReference>
<dbReference type="InterPro" id="IPR036397">
    <property type="entry name" value="RNaseH_sf"/>
</dbReference>